<protein>
    <recommendedName>
        <fullName evidence="3">TLDc domain-containing protein</fullName>
    </recommendedName>
</protein>
<dbReference type="SUPFAM" id="SSF54695">
    <property type="entry name" value="POZ domain"/>
    <property type="match status" value="1"/>
</dbReference>
<accession>D7FIX5</accession>
<dbReference type="InParanoid" id="D7FIX5"/>
<evidence type="ECO:0008006" key="3">
    <source>
        <dbReference type="Google" id="ProtNLM"/>
    </source>
</evidence>
<proteinExistence type="predicted"/>
<dbReference type="EMBL" id="FN649759">
    <property type="protein sequence ID" value="CBJ28923.1"/>
    <property type="molecule type" value="Genomic_DNA"/>
</dbReference>
<reference evidence="1 2" key="1">
    <citation type="journal article" date="2010" name="Nature">
        <title>The Ectocarpus genome and the independent evolution of multicellularity in brown algae.</title>
        <authorList>
            <person name="Cock J.M."/>
            <person name="Sterck L."/>
            <person name="Rouze P."/>
            <person name="Scornet D."/>
            <person name="Allen A.E."/>
            <person name="Amoutzias G."/>
            <person name="Anthouard V."/>
            <person name="Artiguenave F."/>
            <person name="Aury J.M."/>
            <person name="Badger J.H."/>
            <person name="Beszteri B."/>
            <person name="Billiau K."/>
            <person name="Bonnet E."/>
            <person name="Bothwell J.H."/>
            <person name="Bowler C."/>
            <person name="Boyen C."/>
            <person name="Brownlee C."/>
            <person name="Carrano C.J."/>
            <person name="Charrier B."/>
            <person name="Cho G.Y."/>
            <person name="Coelho S.M."/>
            <person name="Collen J."/>
            <person name="Corre E."/>
            <person name="Da Silva C."/>
            <person name="Delage L."/>
            <person name="Delaroque N."/>
            <person name="Dittami S.M."/>
            <person name="Doulbeau S."/>
            <person name="Elias M."/>
            <person name="Farnham G."/>
            <person name="Gachon C.M."/>
            <person name="Gschloessl B."/>
            <person name="Heesch S."/>
            <person name="Jabbari K."/>
            <person name="Jubin C."/>
            <person name="Kawai H."/>
            <person name="Kimura K."/>
            <person name="Kloareg B."/>
            <person name="Kupper F.C."/>
            <person name="Lang D."/>
            <person name="Le Bail A."/>
            <person name="Leblanc C."/>
            <person name="Lerouge P."/>
            <person name="Lohr M."/>
            <person name="Lopez P.J."/>
            <person name="Martens C."/>
            <person name="Maumus F."/>
            <person name="Michel G."/>
            <person name="Miranda-Saavedra D."/>
            <person name="Morales J."/>
            <person name="Moreau H."/>
            <person name="Motomura T."/>
            <person name="Nagasato C."/>
            <person name="Napoli C.A."/>
            <person name="Nelson D.R."/>
            <person name="Nyvall-Collen P."/>
            <person name="Peters A.F."/>
            <person name="Pommier C."/>
            <person name="Potin P."/>
            <person name="Poulain J."/>
            <person name="Quesneville H."/>
            <person name="Read B."/>
            <person name="Rensing S.A."/>
            <person name="Ritter A."/>
            <person name="Rousvoal S."/>
            <person name="Samanta M."/>
            <person name="Samson G."/>
            <person name="Schroeder D.C."/>
            <person name="Segurens B."/>
            <person name="Strittmatter M."/>
            <person name="Tonon T."/>
            <person name="Tregear J.W."/>
            <person name="Valentin K."/>
            <person name="von Dassow P."/>
            <person name="Yamagishi T."/>
            <person name="Van de Peer Y."/>
            <person name="Wincker P."/>
        </authorList>
    </citation>
    <scope>NUCLEOTIDE SEQUENCE [LARGE SCALE GENOMIC DNA]</scope>
    <source>
        <strain evidence="2">Ec32 / CCAP1310/4</strain>
    </source>
</reference>
<dbReference type="EMBL" id="FN647898">
    <property type="protein sequence ID" value="CBJ28923.1"/>
    <property type="molecule type" value="Genomic_DNA"/>
</dbReference>
<keyword evidence="2" id="KW-1185">Reference proteome</keyword>
<gene>
    <name evidence="1" type="ORF">Esi_0124_0029</name>
</gene>
<evidence type="ECO:0000313" key="2">
    <source>
        <dbReference type="Proteomes" id="UP000002630"/>
    </source>
</evidence>
<sequence length="394" mass="43546">MKAGRESAFGALVGGVWDKRVPRDADGRIVLDESPTCLKHIIHTLFNSSVTPSPWFKQRLLGGGTESASIVGGYSGGACWHPPSTYDGRRWSNSAFIFMLDSPEEDFEPVKWGVKSGSQGNALSCCRDSSSQSFRPCFGNHDMRVDFHPTTGCTLSTGRGTYDVDGESTFLALNGGLVLDVEVFEVRSVPEQVETPASSEIMSWDQHIPVDQSLAAEYTLEFGESIADLLMEELMALAYARVELDEAAARARTVARALCVIYGPHVARGEEDPVVELNVRGRSITTLYWTLHACTDSVFAAWLAERWSGGKGVDEDGRYKVNCDPSCFSKILDVMRMRKRAGWAEDDEIVKNAGGGDTIRVRVSEADRENFEDAVKMYFPNCTRFVMDLVRFTE</sequence>
<evidence type="ECO:0000313" key="1">
    <source>
        <dbReference type="EMBL" id="CBJ28923.1"/>
    </source>
</evidence>
<dbReference type="AlphaFoldDB" id="D7FIX5"/>
<dbReference type="Proteomes" id="UP000002630">
    <property type="component" value="Linkage Group LG34"/>
</dbReference>
<organism evidence="1 2">
    <name type="scientific">Ectocarpus siliculosus</name>
    <name type="common">Brown alga</name>
    <name type="synonym">Conferva siliculosa</name>
    <dbReference type="NCBI Taxonomy" id="2880"/>
    <lineage>
        <taxon>Eukaryota</taxon>
        <taxon>Sar</taxon>
        <taxon>Stramenopiles</taxon>
        <taxon>Ochrophyta</taxon>
        <taxon>PX clade</taxon>
        <taxon>Phaeophyceae</taxon>
        <taxon>Ectocarpales</taxon>
        <taxon>Ectocarpaceae</taxon>
        <taxon>Ectocarpus</taxon>
    </lineage>
</organism>
<dbReference type="Gene3D" id="3.30.710.10">
    <property type="entry name" value="Potassium Channel Kv1.1, Chain A"/>
    <property type="match status" value="1"/>
</dbReference>
<dbReference type="OrthoDB" id="2414723at2759"/>
<dbReference type="InterPro" id="IPR011333">
    <property type="entry name" value="SKP1/BTB/POZ_sf"/>
</dbReference>
<name>D7FIX5_ECTSI</name>